<evidence type="ECO:0000256" key="2">
    <source>
        <dbReference type="PROSITE-ProRule" id="PRU00235"/>
    </source>
</evidence>
<protein>
    <recommendedName>
        <fullName evidence="5">Ultraviolet-B receptor UVR8</fullName>
    </recommendedName>
</protein>
<comment type="caution">
    <text evidence="3">The sequence shown here is derived from an EMBL/GenBank/DDBJ whole genome shotgun (WGS) entry which is preliminary data.</text>
</comment>
<feature type="repeat" description="RCC1" evidence="2">
    <location>
        <begin position="216"/>
        <end position="267"/>
    </location>
</feature>
<sequence length="493" mass="53793">MATETQPPPLAANATPPIRRVLFISAGASHSVALLSGNVVCSWGRGEDGQLGHGDAEDRLAPTQLSALDGLDIVSVTCGADHTTAFSESQLNVYSWGWGDFGRLGHGNSTDFFIPQPIKALQGLRIRQIACGDSHCLAVTMEGEVQSWGRNQNGQLGLGTTEDSLVPQKIEAFQFDLLSMRFLLIDEVSETDPILGVTIKMVAAGAEHTAAITEDGELYGWGWGRYGNLGLGDRNDRNIPEKASVISGEKMVLVACGWRHTISVSSSGGLYTYGWSKYGQLGHGDFKDHLVPHKLEALQEHYISQISGGWRHTMALTSDGKLYGWGWNKIVVVADSFSCAQFGQVGVGDNQDHCFPVQVKFPDEQAHHFSILSLINFYVLDIYWQKVVQISCGWRHTLAVTERNNLFSWGRGTNGQLGHREAIDRSIPKLVEALSMDGSGGQQIESSRTDPSSGKLSVFPSDRYAVVPDEIVEARTKGNDVSVPENDVKRIRL</sequence>
<accession>A0AA38STZ9</accession>
<feature type="repeat" description="RCC1" evidence="2">
    <location>
        <begin position="404"/>
        <end position="450"/>
    </location>
</feature>
<feature type="repeat" description="RCC1" evidence="2">
    <location>
        <begin position="320"/>
        <end position="403"/>
    </location>
</feature>
<dbReference type="PRINTS" id="PR00633">
    <property type="entry name" value="RCCNDNSATION"/>
</dbReference>
<keyword evidence="1" id="KW-0677">Repeat</keyword>
<evidence type="ECO:0000313" key="3">
    <source>
        <dbReference type="EMBL" id="KAJ9538328.1"/>
    </source>
</evidence>
<dbReference type="Gene3D" id="2.130.10.30">
    <property type="entry name" value="Regulator of chromosome condensation 1/beta-lactamase-inhibitor protein II"/>
    <property type="match status" value="3"/>
</dbReference>
<reference evidence="3" key="1">
    <citation type="submission" date="2023-03" db="EMBL/GenBank/DDBJ databases">
        <title>Chromosome-scale reference genome and RAD-based genetic map of yellow starthistle (Centaurea solstitialis) reveal putative structural variation and QTLs associated with invader traits.</title>
        <authorList>
            <person name="Reatini B."/>
            <person name="Cang F.A."/>
            <person name="Jiang Q."/>
            <person name="Mckibben M.T.W."/>
            <person name="Barker M.S."/>
            <person name="Rieseberg L.H."/>
            <person name="Dlugosch K.M."/>
        </authorList>
    </citation>
    <scope>NUCLEOTIDE SEQUENCE</scope>
    <source>
        <strain evidence="3">CAN-66</strain>
        <tissue evidence="3">Leaf</tissue>
    </source>
</reference>
<evidence type="ECO:0008006" key="5">
    <source>
        <dbReference type="Google" id="ProtNLM"/>
    </source>
</evidence>
<dbReference type="InterPro" id="IPR051210">
    <property type="entry name" value="Ub_ligase/GEF_domain"/>
</dbReference>
<dbReference type="PANTHER" id="PTHR22870:SF360">
    <property type="entry name" value="ULTRAVIOLET-B RECEPTOR UVR8"/>
    <property type="match status" value="1"/>
</dbReference>
<evidence type="ECO:0000256" key="1">
    <source>
        <dbReference type="ARBA" id="ARBA00022737"/>
    </source>
</evidence>
<proteinExistence type="predicted"/>
<organism evidence="3 4">
    <name type="scientific">Centaurea solstitialis</name>
    <name type="common">yellow star-thistle</name>
    <dbReference type="NCBI Taxonomy" id="347529"/>
    <lineage>
        <taxon>Eukaryota</taxon>
        <taxon>Viridiplantae</taxon>
        <taxon>Streptophyta</taxon>
        <taxon>Embryophyta</taxon>
        <taxon>Tracheophyta</taxon>
        <taxon>Spermatophyta</taxon>
        <taxon>Magnoliopsida</taxon>
        <taxon>eudicotyledons</taxon>
        <taxon>Gunneridae</taxon>
        <taxon>Pentapetalae</taxon>
        <taxon>asterids</taxon>
        <taxon>campanulids</taxon>
        <taxon>Asterales</taxon>
        <taxon>Asteraceae</taxon>
        <taxon>Carduoideae</taxon>
        <taxon>Cardueae</taxon>
        <taxon>Centaureinae</taxon>
        <taxon>Centaurea</taxon>
    </lineage>
</organism>
<keyword evidence="4" id="KW-1185">Reference proteome</keyword>
<dbReference type="InterPro" id="IPR000408">
    <property type="entry name" value="Reg_chr_condens"/>
</dbReference>
<feature type="repeat" description="RCC1" evidence="2">
    <location>
        <begin position="143"/>
        <end position="215"/>
    </location>
</feature>
<feature type="repeat" description="RCC1" evidence="2">
    <location>
        <begin position="268"/>
        <end position="319"/>
    </location>
</feature>
<dbReference type="Pfam" id="PF00415">
    <property type="entry name" value="RCC1"/>
    <property type="match status" value="5"/>
</dbReference>
<gene>
    <name evidence="3" type="ORF">OSB04_031061</name>
</gene>
<dbReference type="AlphaFoldDB" id="A0AA38STZ9"/>
<dbReference type="EMBL" id="JARYMX010000008">
    <property type="protein sequence ID" value="KAJ9538328.1"/>
    <property type="molecule type" value="Genomic_DNA"/>
</dbReference>
<name>A0AA38STZ9_9ASTR</name>
<dbReference type="InterPro" id="IPR009091">
    <property type="entry name" value="RCC1/BLIP-II"/>
</dbReference>
<dbReference type="PROSITE" id="PS00626">
    <property type="entry name" value="RCC1_2"/>
    <property type="match status" value="5"/>
</dbReference>
<feature type="repeat" description="RCC1" evidence="2">
    <location>
        <begin position="38"/>
        <end position="89"/>
    </location>
</feature>
<feature type="repeat" description="RCC1" evidence="2">
    <location>
        <begin position="91"/>
        <end position="142"/>
    </location>
</feature>
<dbReference type="SUPFAM" id="SSF50985">
    <property type="entry name" value="RCC1/BLIP-II"/>
    <property type="match status" value="2"/>
</dbReference>
<evidence type="ECO:0000313" key="4">
    <source>
        <dbReference type="Proteomes" id="UP001172457"/>
    </source>
</evidence>
<dbReference type="PROSITE" id="PS50012">
    <property type="entry name" value="RCC1_3"/>
    <property type="match status" value="7"/>
</dbReference>
<dbReference type="PANTHER" id="PTHR22870">
    <property type="entry name" value="REGULATOR OF CHROMOSOME CONDENSATION"/>
    <property type="match status" value="1"/>
</dbReference>
<dbReference type="Pfam" id="PF13540">
    <property type="entry name" value="RCC1_2"/>
    <property type="match status" value="1"/>
</dbReference>
<dbReference type="Proteomes" id="UP001172457">
    <property type="component" value="Chromosome 8"/>
</dbReference>